<comment type="caution">
    <text evidence="1">The sequence shown here is derived from an EMBL/GenBank/DDBJ whole genome shotgun (WGS) entry which is preliminary data.</text>
</comment>
<dbReference type="AlphaFoldDB" id="A0A4R3K6Z2"/>
<dbReference type="OrthoDB" id="2064824at2"/>
<dbReference type="Proteomes" id="UP000295726">
    <property type="component" value="Unassembled WGS sequence"/>
</dbReference>
<dbReference type="RefSeq" id="WP_132381171.1">
    <property type="nucleotide sequence ID" value="NZ_SLZZ01000011.1"/>
</dbReference>
<reference evidence="1 2" key="1">
    <citation type="submission" date="2019-03" db="EMBL/GenBank/DDBJ databases">
        <title>Genomic Encyclopedia of Type Strains, Phase IV (KMG-IV): sequencing the most valuable type-strain genomes for metagenomic binning, comparative biology and taxonomic classification.</title>
        <authorList>
            <person name="Goeker M."/>
        </authorList>
    </citation>
    <scope>NUCLEOTIDE SEQUENCE [LARGE SCALE GENOMIC DNA]</scope>
    <source>
        <strain evidence="1 2">DSM 29489</strain>
    </source>
</reference>
<organism evidence="1 2">
    <name type="scientific">Muricomes intestini</name>
    <dbReference type="NCBI Taxonomy" id="1796634"/>
    <lineage>
        <taxon>Bacteria</taxon>
        <taxon>Bacillati</taxon>
        <taxon>Bacillota</taxon>
        <taxon>Clostridia</taxon>
        <taxon>Lachnospirales</taxon>
        <taxon>Lachnospiraceae</taxon>
        <taxon>Muricomes</taxon>
    </lineage>
</organism>
<name>A0A4R3K6Z2_9FIRM</name>
<gene>
    <name evidence="1" type="ORF">EDD59_11153</name>
</gene>
<accession>A0A4R3K6Z2</accession>
<dbReference type="EMBL" id="SLZZ01000011">
    <property type="protein sequence ID" value="TCS78528.1"/>
    <property type="molecule type" value="Genomic_DNA"/>
</dbReference>
<keyword evidence="2" id="KW-1185">Reference proteome</keyword>
<proteinExistence type="predicted"/>
<sequence length="79" mass="9188">MVRLKNLKKNSATVECDIIPEDSEQRGHIVVNLVSGELEGYSLPEGYEWCKNHVHHAQTTLYELAKEKDMPDEKLVMWY</sequence>
<evidence type="ECO:0000313" key="1">
    <source>
        <dbReference type="EMBL" id="TCS78528.1"/>
    </source>
</evidence>
<protein>
    <submittedName>
        <fullName evidence="1">Uncharacterized protein</fullName>
    </submittedName>
</protein>
<evidence type="ECO:0000313" key="2">
    <source>
        <dbReference type="Proteomes" id="UP000295726"/>
    </source>
</evidence>